<dbReference type="PANTHER" id="PTHR48043:SF145">
    <property type="entry name" value="FI06409P-RELATED"/>
    <property type="match status" value="1"/>
</dbReference>
<dbReference type="InterPro" id="IPR035595">
    <property type="entry name" value="UDP_glycos_trans_CS"/>
</dbReference>
<dbReference type="Proteomes" id="UP000070444">
    <property type="component" value="Unassembled WGS sequence"/>
</dbReference>
<feature type="chain" id="PRO_5007294286" evidence="5">
    <location>
        <begin position="19"/>
        <end position="554"/>
    </location>
</feature>
<keyword evidence="7" id="KW-1185">Reference proteome</keyword>
<dbReference type="CDD" id="cd03784">
    <property type="entry name" value="GT1_Gtf-like"/>
    <property type="match status" value="1"/>
</dbReference>
<gene>
    <name evidence="6" type="ORF">CONCODRAFT_10098</name>
</gene>
<proteinExistence type="inferred from homology"/>
<dbReference type="InterPro" id="IPR002213">
    <property type="entry name" value="UDP_glucos_trans"/>
</dbReference>
<keyword evidence="1 3" id="KW-0328">Glycosyltransferase</keyword>
<keyword evidence="5" id="KW-0732">Signal</keyword>
<dbReference type="InterPro" id="IPR050271">
    <property type="entry name" value="UDP-glycosyltransferase"/>
</dbReference>
<keyword evidence="2 3" id="KW-0808">Transferase</keyword>
<dbReference type="SUPFAM" id="SSF53756">
    <property type="entry name" value="UDP-Glycosyltransferase/glycogen phosphorylase"/>
    <property type="match status" value="1"/>
</dbReference>
<dbReference type="EMBL" id="KQ964613">
    <property type="protein sequence ID" value="KXN67773.1"/>
    <property type="molecule type" value="Genomic_DNA"/>
</dbReference>
<dbReference type="OrthoDB" id="5835829at2759"/>
<keyword evidence="4" id="KW-0812">Transmembrane</keyword>
<dbReference type="GO" id="GO:0008194">
    <property type="term" value="F:UDP-glycosyltransferase activity"/>
    <property type="evidence" value="ECO:0007669"/>
    <property type="project" value="InterPro"/>
</dbReference>
<feature type="transmembrane region" description="Helical" evidence="4">
    <location>
        <begin position="517"/>
        <end position="537"/>
    </location>
</feature>
<evidence type="ECO:0000313" key="6">
    <source>
        <dbReference type="EMBL" id="KXN67773.1"/>
    </source>
</evidence>
<dbReference type="Gene3D" id="3.40.50.2000">
    <property type="entry name" value="Glycogen Phosphorylase B"/>
    <property type="match status" value="2"/>
</dbReference>
<comment type="similarity">
    <text evidence="3">Belongs to the UDP-glycosyltransferase family.</text>
</comment>
<evidence type="ECO:0000313" key="7">
    <source>
        <dbReference type="Proteomes" id="UP000070444"/>
    </source>
</evidence>
<evidence type="ECO:0000256" key="2">
    <source>
        <dbReference type="ARBA" id="ARBA00022679"/>
    </source>
</evidence>
<dbReference type="PANTHER" id="PTHR48043">
    <property type="entry name" value="EG:EG0003.4 PROTEIN-RELATED"/>
    <property type="match status" value="1"/>
</dbReference>
<keyword evidence="4" id="KW-0472">Membrane</keyword>
<name>A0A137NY23_CONC2</name>
<dbReference type="PROSITE" id="PS00375">
    <property type="entry name" value="UDPGT"/>
    <property type="match status" value="1"/>
</dbReference>
<evidence type="ECO:0000256" key="5">
    <source>
        <dbReference type="SAM" id="SignalP"/>
    </source>
</evidence>
<reference evidence="6 7" key="1">
    <citation type="journal article" date="2015" name="Genome Biol. Evol.">
        <title>Phylogenomic analyses indicate that early fungi evolved digesting cell walls of algal ancestors of land plants.</title>
        <authorList>
            <person name="Chang Y."/>
            <person name="Wang S."/>
            <person name="Sekimoto S."/>
            <person name="Aerts A.L."/>
            <person name="Choi C."/>
            <person name="Clum A."/>
            <person name="LaButti K.M."/>
            <person name="Lindquist E.A."/>
            <person name="Yee Ngan C."/>
            <person name="Ohm R.A."/>
            <person name="Salamov A.A."/>
            <person name="Grigoriev I.V."/>
            <person name="Spatafora J.W."/>
            <person name="Berbee M.L."/>
        </authorList>
    </citation>
    <scope>NUCLEOTIDE SEQUENCE [LARGE SCALE GENOMIC DNA]</scope>
    <source>
        <strain evidence="6 7">NRRL 28638</strain>
    </source>
</reference>
<dbReference type="OMA" id="QIVFRPI"/>
<evidence type="ECO:0000256" key="3">
    <source>
        <dbReference type="RuleBase" id="RU003718"/>
    </source>
</evidence>
<organism evidence="6 7">
    <name type="scientific">Conidiobolus coronatus (strain ATCC 28846 / CBS 209.66 / NRRL 28638)</name>
    <name type="common">Delacroixia coronata</name>
    <dbReference type="NCBI Taxonomy" id="796925"/>
    <lineage>
        <taxon>Eukaryota</taxon>
        <taxon>Fungi</taxon>
        <taxon>Fungi incertae sedis</taxon>
        <taxon>Zoopagomycota</taxon>
        <taxon>Entomophthoromycotina</taxon>
        <taxon>Entomophthoromycetes</taxon>
        <taxon>Entomophthorales</taxon>
        <taxon>Ancylistaceae</taxon>
        <taxon>Conidiobolus</taxon>
    </lineage>
</organism>
<accession>A0A137NY23</accession>
<evidence type="ECO:0000256" key="1">
    <source>
        <dbReference type="ARBA" id="ARBA00022676"/>
    </source>
</evidence>
<keyword evidence="4" id="KW-1133">Transmembrane helix</keyword>
<feature type="signal peptide" evidence="5">
    <location>
        <begin position="1"/>
        <end position="18"/>
    </location>
</feature>
<evidence type="ECO:0000256" key="4">
    <source>
        <dbReference type="SAM" id="Phobius"/>
    </source>
</evidence>
<sequence>MIFNTLITSYLFITASLSANEAPPPIEPLNIMLSSTFGGRSHIKYALEISRLLRDRGHTITYVAPEGNHKFNDPYGYKIYSLGKSGDESQSFMQNIDTDLLLTMGINYMPKFFSKVLVNNFENYFDKYEKLFKEEKIDLIICDFFAGPCHDGARKNGIPYIIGFQGLGLRVGEAPYITNSRDNSHTTTEHYSFIQRFKLSVIDPVYYIYKFMPLSKIANEARKKYGIPHNPSPWGAFDVAMKISNTYIGFDDARPIISTLKLVGPVIDTDIPALDNELTEFLDNHRTMYMAFGSNAALNTRLLTALLEAAQLSIDSGSVDGVLWGLANTNSERFPKSIQVNGKTYSVEEILNGKHPKIRILKWAPQLSILNHHNTKLFLSHGGIESMHEGINSGTPILVMPIFGDQPRNSRLVKNRGIGDFVTTLTTNSTDLFDKIKELTRPDNKVLQSKVKHLQSINKFNNAKRLENALFIEHYANTAKICRKNQPTKPFEVPCELMPYMQADSRMPYIAAYKIDILLTLAGIGFSLITLVLFGLFRVSKTLFKAPSTKLKDE</sequence>
<dbReference type="AlphaFoldDB" id="A0A137NY23"/>
<protein>
    <submittedName>
        <fullName evidence="6">Glycosyltransferase family 1 protein</fullName>
    </submittedName>
</protein>
<dbReference type="Pfam" id="PF00201">
    <property type="entry name" value="UDPGT"/>
    <property type="match status" value="1"/>
</dbReference>